<dbReference type="Proteomes" id="UP000305948">
    <property type="component" value="Unassembled WGS sequence"/>
</dbReference>
<accession>A0A5C3N577</accession>
<keyword evidence="3" id="KW-1185">Reference proteome</keyword>
<reference evidence="2 3" key="1">
    <citation type="journal article" date="2019" name="Nat. Ecol. Evol.">
        <title>Megaphylogeny resolves global patterns of mushroom evolution.</title>
        <authorList>
            <person name="Varga T."/>
            <person name="Krizsan K."/>
            <person name="Foldi C."/>
            <person name="Dima B."/>
            <person name="Sanchez-Garcia M."/>
            <person name="Sanchez-Ramirez S."/>
            <person name="Szollosi G.J."/>
            <person name="Szarkandi J.G."/>
            <person name="Papp V."/>
            <person name="Albert L."/>
            <person name="Andreopoulos W."/>
            <person name="Angelini C."/>
            <person name="Antonin V."/>
            <person name="Barry K.W."/>
            <person name="Bougher N.L."/>
            <person name="Buchanan P."/>
            <person name="Buyck B."/>
            <person name="Bense V."/>
            <person name="Catcheside P."/>
            <person name="Chovatia M."/>
            <person name="Cooper J."/>
            <person name="Damon W."/>
            <person name="Desjardin D."/>
            <person name="Finy P."/>
            <person name="Geml J."/>
            <person name="Haridas S."/>
            <person name="Hughes K."/>
            <person name="Justo A."/>
            <person name="Karasinski D."/>
            <person name="Kautmanova I."/>
            <person name="Kiss B."/>
            <person name="Kocsube S."/>
            <person name="Kotiranta H."/>
            <person name="LaButti K.M."/>
            <person name="Lechner B.E."/>
            <person name="Liimatainen K."/>
            <person name="Lipzen A."/>
            <person name="Lukacs Z."/>
            <person name="Mihaltcheva S."/>
            <person name="Morgado L.N."/>
            <person name="Niskanen T."/>
            <person name="Noordeloos M.E."/>
            <person name="Ohm R.A."/>
            <person name="Ortiz-Santana B."/>
            <person name="Ovrebo C."/>
            <person name="Racz N."/>
            <person name="Riley R."/>
            <person name="Savchenko A."/>
            <person name="Shiryaev A."/>
            <person name="Soop K."/>
            <person name="Spirin V."/>
            <person name="Szebenyi C."/>
            <person name="Tomsovsky M."/>
            <person name="Tulloss R.E."/>
            <person name="Uehling J."/>
            <person name="Grigoriev I.V."/>
            <person name="Vagvolgyi C."/>
            <person name="Papp T."/>
            <person name="Martin F.M."/>
            <person name="Miettinen O."/>
            <person name="Hibbett D.S."/>
            <person name="Nagy L.G."/>
        </authorList>
    </citation>
    <scope>NUCLEOTIDE SEQUENCE [LARGE SCALE GENOMIC DNA]</scope>
    <source>
        <strain evidence="2 3">OMC1185</strain>
    </source>
</reference>
<evidence type="ECO:0000256" key="1">
    <source>
        <dbReference type="SAM" id="MobiDB-lite"/>
    </source>
</evidence>
<gene>
    <name evidence="2" type="ORF">OE88DRAFT_1368449</name>
</gene>
<feature type="region of interest" description="Disordered" evidence="1">
    <location>
        <begin position="394"/>
        <end position="418"/>
    </location>
</feature>
<proteinExistence type="predicted"/>
<name>A0A5C3N577_9AGAM</name>
<protein>
    <submittedName>
        <fullName evidence="2">Uncharacterized protein</fullName>
    </submittedName>
</protein>
<dbReference type="OrthoDB" id="10385992at2759"/>
<sequence>MLSSIKSMARYGSAGWNAVSANYTTVRSISMPGVMHPGSKQQLLDAFDKHFSDEMIIKAYQTSVSNRLTIWAYPENAACGIEYGGSGHDESYITWNASDTIEYEWREDIIKKLMDIAQRIKKLTGEDAVIAFTTTYEVKDESGKAKYGKDVLERTGKLLTNSCIAVDKESAVIVDKTSAAESDKMRPYVIEAAKDAQGNPIPDGEMGEIRYLEFPRETEGVKFLAVRICKNVASVPIAGHLATQPPDAVVTLVPAAGAPEKESWWPDRTGTGWVFLSDGLVSDASGAYEVVTTGYEKTAYLKPSPPAATWNKWFGQMMVRGISWFLSIPPGRQDIIYRDAPVFKVTSHTQENQRISANGVEVVVSKEVQVVPKLTDNVLSDWAAVTAKEADTFDPEGKIGKMKHEDLYKTHPKGGREK</sequence>
<dbReference type="EMBL" id="ML213509">
    <property type="protein sequence ID" value="TFK52185.1"/>
    <property type="molecule type" value="Genomic_DNA"/>
</dbReference>
<organism evidence="2 3">
    <name type="scientific">Heliocybe sulcata</name>
    <dbReference type="NCBI Taxonomy" id="5364"/>
    <lineage>
        <taxon>Eukaryota</taxon>
        <taxon>Fungi</taxon>
        <taxon>Dikarya</taxon>
        <taxon>Basidiomycota</taxon>
        <taxon>Agaricomycotina</taxon>
        <taxon>Agaricomycetes</taxon>
        <taxon>Gloeophyllales</taxon>
        <taxon>Gloeophyllaceae</taxon>
        <taxon>Heliocybe</taxon>
    </lineage>
</organism>
<evidence type="ECO:0000313" key="3">
    <source>
        <dbReference type="Proteomes" id="UP000305948"/>
    </source>
</evidence>
<dbReference type="AlphaFoldDB" id="A0A5C3N577"/>
<evidence type="ECO:0000313" key="2">
    <source>
        <dbReference type="EMBL" id="TFK52185.1"/>
    </source>
</evidence>